<name>A0A914GTX6_GLORO</name>
<keyword evidence="2" id="KW-1185">Reference proteome</keyword>
<feature type="region of interest" description="Disordered" evidence="1">
    <location>
        <begin position="61"/>
        <end position="97"/>
    </location>
</feature>
<evidence type="ECO:0000256" key="1">
    <source>
        <dbReference type="SAM" id="MobiDB-lite"/>
    </source>
</evidence>
<dbReference type="AlphaFoldDB" id="A0A914GTX6"/>
<feature type="region of interest" description="Disordered" evidence="1">
    <location>
        <begin position="175"/>
        <end position="208"/>
    </location>
</feature>
<evidence type="ECO:0000313" key="2">
    <source>
        <dbReference type="Proteomes" id="UP000887572"/>
    </source>
</evidence>
<dbReference type="WBParaSite" id="Gr19_v10_g10732.t1">
    <property type="protein sequence ID" value="Gr19_v10_g10732.t1"/>
    <property type="gene ID" value="Gr19_v10_g10732"/>
</dbReference>
<evidence type="ECO:0000313" key="3">
    <source>
        <dbReference type="WBParaSite" id="Gr19_v10_g10732.t1"/>
    </source>
</evidence>
<organism evidence="2 3">
    <name type="scientific">Globodera rostochiensis</name>
    <name type="common">Golden nematode worm</name>
    <name type="synonym">Heterodera rostochiensis</name>
    <dbReference type="NCBI Taxonomy" id="31243"/>
    <lineage>
        <taxon>Eukaryota</taxon>
        <taxon>Metazoa</taxon>
        <taxon>Ecdysozoa</taxon>
        <taxon>Nematoda</taxon>
        <taxon>Chromadorea</taxon>
        <taxon>Rhabditida</taxon>
        <taxon>Tylenchina</taxon>
        <taxon>Tylenchomorpha</taxon>
        <taxon>Tylenchoidea</taxon>
        <taxon>Heteroderidae</taxon>
        <taxon>Heteroderinae</taxon>
        <taxon>Globodera</taxon>
    </lineage>
</organism>
<protein>
    <submittedName>
        <fullName evidence="3">Uncharacterized protein</fullName>
    </submittedName>
</protein>
<dbReference type="Proteomes" id="UP000887572">
    <property type="component" value="Unplaced"/>
</dbReference>
<reference evidence="3" key="1">
    <citation type="submission" date="2022-11" db="UniProtKB">
        <authorList>
            <consortium name="WormBaseParasite"/>
        </authorList>
    </citation>
    <scope>IDENTIFICATION</scope>
</reference>
<proteinExistence type="predicted"/>
<feature type="compositionally biased region" description="Polar residues" evidence="1">
    <location>
        <begin position="175"/>
        <end position="186"/>
    </location>
</feature>
<accession>A0A914GTX6</accession>
<sequence length="373" mass="41474">METPTFDLSPAQSPPPCLQAISAKFPLASIDPMTEFSDMIGQLELNQQQFGQLELGQGIEEQRKQSSLAISSASPPPAAFTNQPNPPTDQHRRRHKSVRVMVSSPHYQCTTTASTDPALNNSRVALATPGAVPSPKRRRKSTPKVLISADPEFDSSNFHPVGIAPQQWGQQRLGTTTTAHSVQSTGADLRKHSHSPTPTMSTDSGLSTSPSLASLACCSSGTVGGTYKRKSASLDSSHDFGQWPPHGLIAYKRRGTDPIREYQRMLVFQEIETYRKRVESEEEHRHQQINAMKREQEQEQLQMTRPMDNKNFVLRRKGGFVYIFMGNALWRNEGHFCSPLGPMHFCTPIVRVSASRILLNAQTLRFAFAFAFL</sequence>